<organism evidence="1 2">
    <name type="scientific">Chryseobacterium bernardetii</name>
    <dbReference type="NCBI Taxonomy" id="1241978"/>
    <lineage>
        <taxon>Bacteria</taxon>
        <taxon>Pseudomonadati</taxon>
        <taxon>Bacteroidota</taxon>
        <taxon>Flavobacteriia</taxon>
        <taxon>Flavobacteriales</taxon>
        <taxon>Weeksellaceae</taxon>
        <taxon>Chryseobacterium group</taxon>
        <taxon>Chryseobacterium</taxon>
    </lineage>
</organism>
<protein>
    <submittedName>
        <fullName evidence="1">Uncharacterized protein</fullName>
    </submittedName>
</protein>
<name>A0A3G6T6Z8_9FLAO</name>
<proteinExistence type="predicted"/>
<evidence type="ECO:0000313" key="2">
    <source>
        <dbReference type="Proteomes" id="UP000271193"/>
    </source>
</evidence>
<keyword evidence="2" id="KW-1185">Reference proteome</keyword>
<dbReference type="Proteomes" id="UP000271193">
    <property type="component" value="Chromosome"/>
</dbReference>
<sequence>MKIKPIYHVKFNDPINGKSDYYFGTISAIYELFTPQQVGYSQQYIYKHAMKLGDELRTKYCVIKKVELLSKTKL</sequence>
<dbReference type="KEGG" id="cben:EG339_02755"/>
<dbReference type="EMBL" id="CP033932">
    <property type="protein sequence ID" value="AZB23617.1"/>
    <property type="molecule type" value="Genomic_DNA"/>
</dbReference>
<evidence type="ECO:0000313" key="1">
    <source>
        <dbReference type="EMBL" id="AZB23617.1"/>
    </source>
</evidence>
<gene>
    <name evidence="1" type="ORF">EG339_02755</name>
</gene>
<reference evidence="2" key="1">
    <citation type="submission" date="2018-11" db="EMBL/GenBank/DDBJ databases">
        <title>Proposal to divide the Flavobacteriaceae and reorganize its genera based on Amino Acid Identity values calculated from whole genome sequences.</title>
        <authorList>
            <person name="Nicholson A.C."/>
            <person name="Gulvik C.A."/>
            <person name="Whitney A.M."/>
            <person name="Humrighouse B.W."/>
            <person name="Bell M."/>
            <person name="Holmes B."/>
            <person name="Steigerwalt A.G."/>
            <person name="Villarma A."/>
            <person name="Sheth M."/>
            <person name="Batra D."/>
            <person name="Pryor J."/>
            <person name="Bernardet J.-F."/>
            <person name="Hugo C."/>
            <person name="Kampfer P."/>
            <person name="Newman J."/>
            <person name="McQuiston J.R."/>
        </authorList>
    </citation>
    <scope>NUCLEOTIDE SEQUENCE [LARGE SCALE GENOMIC DNA]</scope>
    <source>
        <strain evidence="2">G0229</strain>
    </source>
</reference>
<accession>A0A3G6T6Z8</accession>
<dbReference type="AlphaFoldDB" id="A0A3G6T6Z8"/>